<dbReference type="PIRSF" id="PIRSF021591">
    <property type="entry name" value="UCP021591"/>
    <property type="match status" value="1"/>
</dbReference>
<evidence type="ECO:0000313" key="1">
    <source>
        <dbReference type="EMBL" id="CQD06816.1"/>
    </source>
</evidence>
<dbReference type="EMBL" id="CTEC01000001">
    <property type="protein sequence ID" value="CQD06816.1"/>
    <property type="molecule type" value="Genomic_DNA"/>
</dbReference>
<dbReference type="AlphaFoldDB" id="A0A0U1D2G0"/>
<gene>
    <name evidence="1" type="ORF">BN000_01356</name>
</gene>
<keyword evidence="2" id="KW-1185">Reference proteome</keyword>
<name>A0A0U1D2G0_9MYCO</name>
<proteinExistence type="predicted"/>
<dbReference type="InterPro" id="IPR016793">
    <property type="entry name" value="UCP021591"/>
</dbReference>
<organism evidence="1 2">
    <name type="scientific">Mycobacterium europaeum</name>
    <dbReference type="NCBI Taxonomy" id="761804"/>
    <lineage>
        <taxon>Bacteria</taxon>
        <taxon>Bacillati</taxon>
        <taxon>Actinomycetota</taxon>
        <taxon>Actinomycetes</taxon>
        <taxon>Mycobacteriales</taxon>
        <taxon>Mycobacteriaceae</taxon>
        <taxon>Mycobacterium</taxon>
        <taxon>Mycobacterium simiae complex</taxon>
    </lineage>
</organism>
<dbReference type="STRING" id="761804.BN000_01356"/>
<protein>
    <submittedName>
        <fullName evidence="1">Uncharacterized protein</fullName>
    </submittedName>
</protein>
<evidence type="ECO:0000313" key="2">
    <source>
        <dbReference type="Proteomes" id="UP000199601"/>
    </source>
</evidence>
<accession>A0A0U1D2G0</accession>
<reference evidence="2" key="1">
    <citation type="submission" date="2015-03" db="EMBL/GenBank/DDBJ databases">
        <authorList>
            <person name="Urmite Genomes"/>
        </authorList>
    </citation>
    <scope>NUCLEOTIDE SEQUENCE [LARGE SCALE GENOMIC DNA]</scope>
    <source>
        <strain evidence="2">CSUR P1344</strain>
    </source>
</reference>
<dbReference type="RefSeq" id="WP_085242719.1">
    <property type="nucleotide sequence ID" value="NZ_CP157315.1"/>
</dbReference>
<sequence length="141" mass="15201" precursor="true">MLRRPAQSLAGLAATILVAAAAAATPVTRADEPVLHHVTYTVTAQRRVTADIYFRDADPPGWAEYSHDPYQFSPKVEADVGPGTRWTRDVWLATPDEWAMVIATSGMSPATPDFHCELAVDGTVVATNNGAKGALCSVRHW</sequence>
<dbReference type="Proteomes" id="UP000199601">
    <property type="component" value="Unassembled WGS sequence"/>
</dbReference>